<dbReference type="EMBL" id="CAMXCT030006001">
    <property type="protein sequence ID" value="CAL4801035.1"/>
    <property type="molecule type" value="Genomic_DNA"/>
</dbReference>
<evidence type="ECO:0000256" key="1">
    <source>
        <dbReference type="SAM" id="Phobius"/>
    </source>
</evidence>
<proteinExistence type="predicted"/>
<keyword evidence="1" id="KW-1133">Transmembrane helix</keyword>
<evidence type="ECO:0000313" key="4">
    <source>
        <dbReference type="EMBL" id="CAL4801035.1"/>
    </source>
</evidence>
<dbReference type="InterPro" id="IPR027417">
    <property type="entry name" value="P-loop_NTPase"/>
</dbReference>
<dbReference type="Gene3D" id="3.40.50.300">
    <property type="entry name" value="P-loop containing nucleotide triphosphate hydrolases"/>
    <property type="match status" value="1"/>
</dbReference>
<gene>
    <name evidence="2" type="ORF">C1SCF055_LOCUS38676</name>
</gene>
<accession>A0A9P1GHU9</accession>
<comment type="caution">
    <text evidence="2">The sequence shown here is derived from an EMBL/GenBank/DDBJ whole genome shotgun (WGS) entry which is preliminary data.</text>
</comment>
<dbReference type="EMBL" id="CAMXCT020006001">
    <property type="protein sequence ID" value="CAL1167098.1"/>
    <property type="molecule type" value="Genomic_DNA"/>
</dbReference>
<feature type="transmembrane region" description="Helical" evidence="1">
    <location>
        <begin position="231"/>
        <end position="252"/>
    </location>
</feature>
<dbReference type="EMBL" id="CAMXCT010006001">
    <property type="protein sequence ID" value="CAI4013723.1"/>
    <property type="molecule type" value="Genomic_DNA"/>
</dbReference>
<organism evidence="2">
    <name type="scientific">Cladocopium goreaui</name>
    <dbReference type="NCBI Taxonomy" id="2562237"/>
    <lineage>
        <taxon>Eukaryota</taxon>
        <taxon>Sar</taxon>
        <taxon>Alveolata</taxon>
        <taxon>Dinophyceae</taxon>
        <taxon>Suessiales</taxon>
        <taxon>Symbiodiniaceae</taxon>
        <taxon>Cladocopium</taxon>
    </lineage>
</organism>
<dbReference type="SUPFAM" id="SSF52540">
    <property type="entry name" value="P-loop containing nucleoside triphosphate hydrolases"/>
    <property type="match status" value="1"/>
</dbReference>
<keyword evidence="1" id="KW-0472">Membrane</keyword>
<dbReference type="OrthoDB" id="418833at2759"/>
<keyword evidence="1" id="KW-0812">Transmembrane</keyword>
<evidence type="ECO:0000313" key="5">
    <source>
        <dbReference type="Proteomes" id="UP001152797"/>
    </source>
</evidence>
<reference evidence="2" key="1">
    <citation type="submission" date="2022-10" db="EMBL/GenBank/DDBJ databases">
        <authorList>
            <person name="Chen Y."/>
            <person name="Dougan E. K."/>
            <person name="Chan C."/>
            <person name="Rhodes N."/>
            <person name="Thang M."/>
        </authorList>
    </citation>
    <scope>NUCLEOTIDE SEQUENCE</scope>
</reference>
<dbReference type="Proteomes" id="UP001152797">
    <property type="component" value="Unassembled WGS sequence"/>
</dbReference>
<dbReference type="AlphaFoldDB" id="A0A9P1GHU9"/>
<reference evidence="3" key="2">
    <citation type="submission" date="2024-04" db="EMBL/GenBank/DDBJ databases">
        <authorList>
            <person name="Chen Y."/>
            <person name="Shah S."/>
            <person name="Dougan E. K."/>
            <person name="Thang M."/>
            <person name="Chan C."/>
        </authorList>
    </citation>
    <scope>NUCLEOTIDE SEQUENCE [LARGE SCALE GENOMIC DNA]</scope>
</reference>
<evidence type="ECO:0000313" key="2">
    <source>
        <dbReference type="EMBL" id="CAI4013723.1"/>
    </source>
</evidence>
<name>A0A9P1GHU9_9DINO</name>
<evidence type="ECO:0000313" key="3">
    <source>
        <dbReference type="EMBL" id="CAL1167098.1"/>
    </source>
</evidence>
<sequence length="312" mass="34315">MVWWVIDVIAGGRFNPEHIQQVSKLFRDSDIPIIMVLNKCDTLKDNVEEVEKEVHSTCPWAEHIVQVVTDPRQGPAKLSCECGSTNIFISASTRSYFCSVCKQTVAFKKHYGVSELIQETVKCLPDAVAKSFLRAQDAWIEGLDTEVKKTILGFTALAAAVAAVPIPFSRAVCVIPVQAFMVLCIAKIYKVVLSKKAALHMASIVMTGGTSSLAFCASEAVKVIFPAAGVLVDAGMSCTSTFALAVVSYYLLRQVRSRAILGEEVSVDRLNEIMSDEELRKMYQQVLDRLKSGSKPEEQLSVEMKRLEELSG</sequence>
<keyword evidence="5" id="KW-1185">Reference proteome</keyword>
<protein>
    <submittedName>
        <fullName evidence="4">G domain-containing protein</fullName>
    </submittedName>
</protein>